<keyword evidence="3" id="KW-1266">Target cell cytoplasm</keyword>
<name>A0A892ZJY3_9NEIS</name>
<accession>A0A892ZJY3</accession>
<dbReference type="Proteomes" id="UP000653156">
    <property type="component" value="Chromosome"/>
</dbReference>
<organism evidence="6 7">
    <name type="scientific">Paralysiella testudinis</name>
    <dbReference type="NCBI Taxonomy" id="2809020"/>
    <lineage>
        <taxon>Bacteria</taxon>
        <taxon>Pseudomonadati</taxon>
        <taxon>Pseudomonadota</taxon>
        <taxon>Betaproteobacteria</taxon>
        <taxon>Neisseriales</taxon>
        <taxon>Neisseriaceae</taxon>
        <taxon>Paralysiella</taxon>
    </lineage>
</organism>
<evidence type="ECO:0000259" key="5">
    <source>
        <dbReference type="Pfam" id="PF04829"/>
    </source>
</evidence>
<dbReference type="EMBL" id="CP069798">
    <property type="protein sequence ID" value="QRQ83232.1"/>
    <property type="molecule type" value="Genomic_DNA"/>
</dbReference>
<sequence>MAAGTAEAAAPKVAKWLYGTDDSNKLSAEQKATVSSITGLGGAAVGAATGSNTATDAVSGSRVAQNAVENNYLTKSKMNEVKDCLIGKTCSSKAQQERVLKDAEKLSQFLDQEVGNICAKNPLSDACRTGVRVCSQLLVIPLNKKETQA</sequence>
<comment type="subcellular location">
    <subcellularLocation>
        <location evidence="1">Target cell</location>
        <location evidence="1">Target cell cytoplasm</location>
    </subcellularLocation>
</comment>
<evidence type="ECO:0000313" key="7">
    <source>
        <dbReference type="Proteomes" id="UP000653156"/>
    </source>
</evidence>
<evidence type="ECO:0000313" key="6">
    <source>
        <dbReference type="EMBL" id="QRQ83232.1"/>
    </source>
</evidence>
<dbReference type="GO" id="GO:0090729">
    <property type="term" value="F:toxin activity"/>
    <property type="evidence" value="ECO:0007669"/>
    <property type="project" value="UniProtKB-KW"/>
</dbReference>
<evidence type="ECO:0000256" key="3">
    <source>
        <dbReference type="ARBA" id="ARBA00022913"/>
    </source>
</evidence>
<protein>
    <submittedName>
        <fullName evidence="6">VENN motif pre-toxin domain-containing protein</fullName>
    </submittedName>
</protein>
<evidence type="ECO:0000256" key="1">
    <source>
        <dbReference type="ARBA" id="ARBA00004219"/>
    </source>
</evidence>
<dbReference type="AlphaFoldDB" id="A0A892ZJY3"/>
<dbReference type="InterPro" id="IPR006914">
    <property type="entry name" value="VENN_dom"/>
</dbReference>
<dbReference type="Pfam" id="PF04829">
    <property type="entry name" value="PT-VENN"/>
    <property type="match status" value="1"/>
</dbReference>
<dbReference type="KEGG" id="ptes:JQU52_01875"/>
<gene>
    <name evidence="6" type="ORF">JQU52_01875</name>
</gene>
<reference evidence="6" key="1">
    <citation type="submission" date="2021-02" db="EMBL/GenBank/DDBJ databases">
        <title>Neisseriaceae sp. 26B isolated from the cloaca of a Common Toad-headed Turtle (Mesoclemmys nasuta).</title>
        <authorList>
            <person name="Spergser J."/>
            <person name="Busse H.-J."/>
        </authorList>
    </citation>
    <scope>NUCLEOTIDE SEQUENCE</scope>
    <source>
        <strain evidence="6">26B</strain>
    </source>
</reference>
<evidence type="ECO:0000256" key="4">
    <source>
        <dbReference type="ARBA" id="ARBA00023026"/>
    </source>
</evidence>
<feature type="domain" description="VENN motif-containing" evidence="5">
    <location>
        <begin position="24"/>
        <end position="74"/>
    </location>
</feature>
<keyword evidence="7" id="KW-1185">Reference proteome</keyword>
<evidence type="ECO:0000256" key="2">
    <source>
        <dbReference type="ARBA" id="ARBA00022656"/>
    </source>
</evidence>
<keyword evidence="4" id="KW-0843">Virulence</keyword>
<keyword evidence="2" id="KW-0800">Toxin</keyword>
<proteinExistence type="predicted"/>